<dbReference type="InterPro" id="IPR007219">
    <property type="entry name" value="XnlR_reg_dom"/>
</dbReference>
<dbReference type="Pfam" id="PF04082">
    <property type="entry name" value="Fungal_trans"/>
    <property type="match status" value="1"/>
</dbReference>
<keyword evidence="5" id="KW-0804">Transcription</keyword>
<accession>A0ABR4JRY2</accession>
<keyword evidence="6" id="KW-0539">Nucleus</keyword>
<dbReference type="SMART" id="SM00066">
    <property type="entry name" value="GAL4"/>
    <property type="match status" value="1"/>
</dbReference>
<dbReference type="PROSITE" id="PS00463">
    <property type="entry name" value="ZN2_CY6_FUNGAL_1"/>
    <property type="match status" value="1"/>
</dbReference>
<evidence type="ECO:0000313" key="9">
    <source>
        <dbReference type="EMBL" id="KAL2841723.1"/>
    </source>
</evidence>
<dbReference type="InterPro" id="IPR036864">
    <property type="entry name" value="Zn2-C6_fun-type_DNA-bd_sf"/>
</dbReference>
<evidence type="ECO:0000256" key="7">
    <source>
        <dbReference type="SAM" id="MobiDB-lite"/>
    </source>
</evidence>
<feature type="domain" description="Zn(2)-C6 fungal-type" evidence="8">
    <location>
        <begin position="25"/>
        <end position="55"/>
    </location>
</feature>
<evidence type="ECO:0000256" key="5">
    <source>
        <dbReference type="ARBA" id="ARBA00023163"/>
    </source>
</evidence>
<evidence type="ECO:0000256" key="1">
    <source>
        <dbReference type="ARBA" id="ARBA00004123"/>
    </source>
</evidence>
<keyword evidence="2" id="KW-0479">Metal-binding</keyword>
<proteinExistence type="predicted"/>
<evidence type="ECO:0000256" key="2">
    <source>
        <dbReference type="ARBA" id="ARBA00022723"/>
    </source>
</evidence>
<keyword evidence="4" id="KW-0238">DNA-binding</keyword>
<dbReference type="Gene3D" id="4.10.240.10">
    <property type="entry name" value="Zn(2)-C6 fungal-type DNA-binding domain"/>
    <property type="match status" value="1"/>
</dbReference>
<dbReference type="InterPro" id="IPR050815">
    <property type="entry name" value="TF_fung"/>
</dbReference>
<sequence length="781" mass="87294">MEDENGPDSSGSPDNAPRGPEVGHACNSCRKRKLRCSRELPACQHCRKSASECTYETKRAKPGMKAGALDNIHRRLDVLERSLGRQQATIDSLASGVPQNEQDSNVHNILSALATTLQGFSKSLPPTGAQNEPPSKRRRLDNGNQAPYLSSHDPPLPDDTILSHVLEAYFIFVHPWTPVIHEARFRRRLVDDGDRDSLHLIIHSMVLVAHGYVEDQETSTALGKEPKQWEEIRDWIVSQAMKQPSVENLQVLVIIASSDIGNGQASQAWPLVGSLSRMVEYLQLTVEHDEPVHHLFSQPYKLLPPPKDWTEAEERRRVFWSIFALDRFCSVSMGWNTSLTADDVRRRLPCDGITWRKENPVVTPYFGIWDKSAGRIGNPIAFLPTHPVSVRPTQEEGETPSDAGTSPGGATTVDMSTVGAYAYCIEATESLSRVTTYFLQQKVNLNDQKEFGAWLTRFKELDLRLVHWKMLLPQKWTVNVTQQALSRMDPNLTLAHITHNASMILLHQPIAFPLPEWPFKSRMPSVCSMDTCQSAAVEVASITNHYLKSSLPTSPLSSQLAFCVFIAARALLLYWQHSEAEQDVTTEFWVLIQCLDAMATRWAGTNGPVSALRNLPAKYSTTLTQLHRRCSQDRSFKINIAGYTTEVTHTPDEPDLASRNMNMHVLPLQPVVIANTSLPNMPSQRIQSSPMQARAIENGLAPSQPFATQQIPTLTPNTFSLNMGIADSNGVANMLRSTFTPDSDDPMAISQMLLDQQFTDLDRVISYNDGLFGAEYEGQRW</sequence>
<dbReference type="PROSITE" id="PS50048">
    <property type="entry name" value="ZN2_CY6_FUNGAL_2"/>
    <property type="match status" value="1"/>
</dbReference>
<dbReference type="Proteomes" id="UP001610446">
    <property type="component" value="Unassembled WGS sequence"/>
</dbReference>
<keyword evidence="3" id="KW-0805">Transcription regulation</keyword>
<feature type="region of interest" description="Disordered" evidence="7">
    <location>
        <begin position="121"/>
        <end position="154"/>
    </location>
</feature>
<feature type="region of interest" description="Disordered" evidence="7">
    <location>
        <begin position="390"/>
        <end position="410"/>
    </location>
</feature>
<organism evidence="9 10">
    <name type="scientific">Aspergillus pseudoustus</name>
    <dbReference type="NCBI Taxonomy" id="1810923"/>
    <lineage>
        <taxon>Eukaryota</taxon>
        <taxon>Fungi</taxon>
        <taxon>Dikarya</taxon>
        <taxon>Ascomycota</taxon>
        <taxon>Pezizomycotina</taxon>
        <taxon>Eurotiomycetes</taxon>
        <taxon>Eurotiomycetidae</taxon>
        <taxon>Eurotiales</taxon>
        <taxon>Aspergillaceae</taxon>
        <taxon>Aspergillus</taxon>
        <taxon>Aspergillus subgen. Nidulantes</taxon>
    </lineage>
</organism>
<dbReference type="PANTHER" id="PTHR47338">
    <property type="entry name" value="ZN(II)2CYS6 TRANSCRIPTION FACTOR (EUROFUNG)-RELATED"/>
    <property type="match status" value="1"/>
</dbReference>
<feature type="region of interest" description="Disordered" evidence="7">
    <location>
        <begin position="1"/>
        <end position="24"/>
    </location>
</feature>
<evidence type="ECO:0000256" key="3">
    <source>
        <dbReference type="ARBA" id="ARBA00023015"/>
    </source>
</evidence>
<dbReference type="SMART" id="SM00906">
    <property type="entry name" value="Fungal_trans"/>
    <property type="match status" value="1"/>
</dbReference>
<protein>
    <submittedName>
        <fullName evidence="9">Fungal-specific transcription factor domain-containing protein</fullName>
    </submittedName>
</protein>
<gene>
    <name evidence="9" type="ORF">BJY01DRAFT_256937</name>
</gene>
<name>A0ABR4JRY2_9EURO</name>
<reference evidence="9 10" key="1">
    <citation type="submission" date="2024-07" db="EMBL/GenBank/DDBJ databases">
        <title>Section-level genome sequencing and comparative genomics of Aspergillus sections Usti and Cavernicolus.</title>
        <authorList>
            <consortium name="Lawrence Berkeley National Laboratory"/>
            <person name="Nybo J.L."/>
            <person name="Vesth T.C."/>
            <person name="Theobald S."/>
            <person name="Frisvad J.C."/>
            <person name="Larsen T.O."/>
            <person name="Kjaerboelling I."/>
            <person name="Rothschild-Mancinelli K."/>
            <person name="Lyhne E.K."/>
            <person name="Kogle M.E."/>
            <person name="Barry K."/>
            <person name="Clum A."/>
            <person name="Na H."/>
            <person name="Ledsgaard L."/>
            <person name="Lin J."/>
            <person name="Lipzen A."/>
            <person name="Kuo A."/>
            <person name="Riley R."/>
            <person name="Mondo S."/>
            <person name="Labutti K."/>
            <person name="Haridas S."/>
            <person name="Pangalinan J."/>
            <person name="Salamov A.A."/>
            <person name="Simmons B.A."/>
            <person name="Magnuson J.K."/>
            <person name="Chen J."/>
            <person name="Drula E."/>
            <person name="Henrissat B."/>
            <person name="Wiebenga A."/>
            <person name="Lubbers R.J."/>
            <person name="Gomes A.C."/>
            <person name="Makela M.R."/>
            <person name="Stajich J."/>
            <person name="Grigoriev I.V."/>
            <person name="Mortensen U.H."/>
            <person name="De Vries R.P."/>
            <person name="Baker S.E."/>
            <person name="Andersen M.R."/>
        </authorList>
    </citation>
    <scope>NUCLEOTIDE SEQUENCE [LARGE SCALE GENOMIC DNA]</scope>
    <source>
        <strain evidence="9 10">CBS 123904</strain>
    </source>
</reference>
<dbReference type="InterPro" id="IPR001138">
    <property type="entry name" value="Zn2Cys6_DnaBD"/>
</dbReference>
<comment type="caution">
    <text evidence="9">The sequence shown here is derived from an EMBL/GenBank/DDBJ whole genome shotgun (WGS) entry which is preliminary data.</text>
</comment>
<evidence type="ECO:0000256" key="6">
    <source>
        <dbReference type="ARBA" id="ARBA00023242"/>
    </source>
</evidence>
<dbReference type="SUPFAM" id="SSF57701">
    <property type="entry name" value="Zn2/Cys6 DNA-binding domain"/>
    <property type="match status" value="1"/>
</dbReference>
<dbReference type="Pfam" id="PF00172">
    <property type="entry name" value="Zn_clus"/>
    <property type="match status" value="1"/>
</dbReference>
<evidence type="ECO:0000313" key="10">
    <source>
        <dbReference type="Proteomes" id="UP001610446"/>
    </source>
</evidence>
<dbReference type="CDD" id="cd00067">
    <property type="entry name" value="GAL4"/>
    <property type="match status" value="1"/>
</dbReference>
<comment type="subcellular location">
    <subcellularLocation>
        <location evidence="1">Nucleus</location>
    </subcellularLocation>
</comment>
<evidence type="ECO:0000256" key="4">
    <source>
        <dbReference type="ARBA" id="ARBA00023125"/>
    </source>
</evidence>
<dbReference type="PANTHER" id="PTHR47338:SF23">
    <property type="entry name" value="ZN(II)2CYS6 TRANSCRIPTION FACTOR (EUROFUNG)"/>
    <property type="match status" value="1"/>
</dbReference>
<evidence type="ECO:0000259" key="8">
    <source>
        <dbReference type="PROSITE" id="PS50048"/>
    </source>
</evidence>
<dbReference type="CDD" id="cd12148">
    <property type="entry name" value="fungal_TF_MHR"/>
    <property type="match status" value="1"/>
</dbReference>
<dbReference type="EMBL" id="JBFXLU010000106">
    <property type="protein sequence ID" value="KAL2841723.1"/>
    <property type="molecule type" value="Genomic_DNA"/>
</dbReference>
<keyword evidence="10" id="KW-1185">Reference proteome</keyword>